<reference evidence="2" key="1">
    <citation type="journal article" date="2021" name="Sci. Rep.">
        <title>Diploid genomic architecture of Nitzschia inconspicua, an elite biomass production diatom.</title>
        <authorList>
            <person name="Oliver A."/>
            <person name="Podell S."/>
            <person name="Pinowska A."/>
            <person name="Traller J.C."/>
            <person name="Smith S.R."/>
            <person name="McClure R."/>
            <person name="Beliaev A."/>
            <person name="Bohutskyi P."/>
            <person name="Hill E.A."/>
            <person name="Rabines A."/>
            <person name="Zheng H."/>
            <person name="Allen L.Z."/>
            <person name="Kuo A."/>
            <person name="Grigoriev I.V."/>
            <person name="Allen A.E."/>
            <person name="Hazlebeck D."/>
            <person name="Allen E.E."/>
        </authorList>
    </citation>
    <scope>NUCLEOTIDE SEQUENCE</scope>
    <source>
        <strain evidence="2">Hildebrandi</strain>
    </source>
</reference>
<dbReference type="PANTHER" id="PTHR21521">
    <property type="entry name" value="AMUN, ISOFORM A"/>
    <property type="match status" value="1"/>
</dbReference>
<evidence type="ECO:0000313" key="2">
    <source>
        <dbReference type="EMBL" id="KAG7353558.1"/>
    </source>
</evidence>
<evidence type="ECO:0000313" key="3">
    <source>
        <dbReference type="Proteomes" id="UP000693970"/>
    </source>
</evidence>
<name>A0A9K3L0W6_9STRA</name>
<dbReference type="EMBL" id="JAGRRH010000016">
    <property type="protein sequence ID" value="KAG7353558.1"/>
    <property type="molecule type" value="Genomic_DNA"/>
</dbReference>
<dbReference type="OrthoDB" id="8249012at2759"/>
<organism evidence="2 3">
    <name type="scientific">Nitzschia inconspicua</name>
    <dbReference type="NCBI Taxonomy" id="303405"/>
    <lineage>
        <taxon>Eukaryota</taxon>
        <taxon>Sar</taxon>
        <taxon>Stramenopiles</taxon>
        <taxon>Ochrophyta</taxon>
        <taxon>Bacillariophyta</taxon>
        <taxon>Bacillariophyceae</taxon>
        <taxon>Bacillariophycidae</taxon>
        <taxon>Bacillariales</taxon>
        <taxon>Bacillariaceae</taxon>
        <taxon>Nitzschia</taxon>
    </lineage>
</organism>
<keyword evidence="3" id="KW-1185">Reference proteome</keyword>
<reference evidence="2" key="2">
    <citation type="submission" date="2021-04" db="EMBL/GenBank/DDBJ databases">
        <authorList>
            <person name="Podell S."/>
        </authorList>
    </citation>
    <scope>NUCLEOTIDE SEQUENCE</scope>
    <source>
        <strain evidence="2">Hildebrandi</strain>
    </source>
</reference>
<dbReference type="AlphaFoldDB" id="A0A9K3L0W6"/>
<comment type="caution">
    <text evidence="2">The sequence shown here is derived from an EMBL/GenBank/DDBJ whole genome shotgun (WGS) entry which is preliminary data.</text>
</comment>
<protein>
    <submittedName>
        <fullName evidence="2">Uncharacterized protein</fullName>
    </submittedName>
</protein>
<dbReference type="PANTHER" id="PTHR21521:SF0">
    <property type="entry name" value="AMUN, ISOFORM A"/>
    <property type="match status" value="1"/>
</dbReference>
<evidence type="ECO:0000256" key="1">
    <source>
        <dbReference type="SAM" id="MobiDB-lite"/>
    </source>
</evidence>
<feature type="compositionally biased region" description="Basic and acidic residues" evidence="1">
    <location>
        <begin position="233"/>
        <end position="246"/>
    </location>
</feature>
<gene>
    <name evidence="2" type="ORF">IV203_002913</name>
</gene>
<dbReference type="Proteomes" id="UP000693970">
    <property type="component" value="Unassembled WGS sequence"/>
</dbReference>
<feature type="region of interest" description="Disordered" evidence="1">
    <location>
        <begin position="230"/>
        <end position="254"/>
    </location>
</feature>
<accession>A0A9K3L0W6</accession>
<proteinExistence type="predicted"/>
<sequence>MSKLRPGVDAGKRLFACSDLTVWQSVDALHDGDIVDRVKDLKKVQQQYRALGDQLLRIDDASLSKKDLLLVVQWKFLVGKPRQALLKHLNANTEQSVQQHSTAAIQLARSIPTLTAGTNDRSDAKAEIKQAIEALTNQHGVGPATASAVLSLVRPDVFAYMYDEAIESCGLKRTYNMTTYLAVNEHCQSVANKLGIGAWTTARVARALWTASRAKAFGLYDHTTSLTQNKTLKRVDEQSQKAEPEKKKQKRSQT</sequence>